<feature type="domain" description="Response regulatory" evidence="10">
    <location>
        <begin position="161"/>
        <end position="273"/>
    </location>
</feature>
<dbReference type="EMBL" id="CP041186">
    <property type="protein sequence ID" value="QDG51084.1"/>
    <property type="molecule type" value="Genomic_DNA"/>
</dbReference>
<evidence type="ECO:0000256" key="8">
    <source>
        <dbReference type="PROSITE-ProRule" id="PRU00169"/>
    </source>
</evidence>
<dbReference type="Gene3D" id="3.30.565.10">
    <property type="entry name" value="Histidine kinase-like ATPase, C-terminal domain"/>
    <property type="match status" value="1"/>
</dbReference>
<dbReference type="InterPro" id="IPR011006">
    <property type="entry name" value="CheY-like_superfamily"/>
</dbReference>
<dbReference type="Gene3D" id="3.40.50.2300">
    <property type="match status" value="1"/>
</dbReference>
<dbReference type="InterPro" id="IPR003594">
    <property type="entry name" value="HATPase_dom"/>
</dbReference>
<feature type="domain" description="Histidine kinase" evidence="9">
    <location>
        <begin position="426"/>
        <end position="650"/>
    </location>
</feature>
<dbReference type="AlphaFoldDB" id="A0A4Y6PRV8"/>
<accession>A0A4Y6PRV8</accession>
<dbReference type="PANTHER" id="PTHR43547:SF2">
    <property type="entry name" value="HYBRID SIGNAL TRANSDUCTION HISTIDINE KINASE C"/>
    <property type="match status" value="1"/>
</dbReference>
<dbReference type="GO" id="GO:0000155">
    <property type="term" value="F:phosphorelay sensor kinase activity"/>
    <property type="evidence" value="ECO:0007669"/>
    <property type="project" value="InterPro"/>
</dbReference>
<dbReference type="InterPro" id="IPR000014">
    <property type="entry name" value="PAS"/>
</dbReference>
<keyword evidence="4" id="KW-0808">Transferase</keyword>
<dbReference type="Pfam" id="PF00512">
    <property type="entry name" value="HisKA"/>
    <property type="match status" value="1"/>
</dbReference>
<comment type="catalytic activity">
    <reaction evidence="1">
        <text>ATP + protein L-histidine = ADP + protein N-phospho-L-histidine.</text>
        <dbReference type="EC" id="2.7.13.3"/>
    </reaction>
</comment>
<keyword evidence="14" id="KW-1185">Reference proteome</keyword>
<feature type="domain" description="PAC" evidence="12">
    <location>
        <begin position="361"/>
        <end position="415"/>
    </location>
</feature>
<evidence type="ECO:0000313" key="14">
    <source>
        <dbReference type="Proteomes" id="UP000315995"/>
    </source>
</evidence>
<keyword evidence="7" id="KW-0472">Membrane</keyword>
<feature type="domain" description="PAS" evidence="11">
    <location>
        <begin position="8"/>
        <end position="80"/>
    </location>
</feature>
<evidence type="ECO:0000256" key="2">
    <source>
        <dbReference type="ARBA" id="ARBA00012438"/>
    </source>
</evidence>
<dbReference type="SUPFAM" id="SSF47384">
    <property type="entry name" value="Homodimeric domain of signal transducing histidine kinase"/>
    <property type="match status" value="1"/>
</dbReference>
<dbReference type="InterPro" id="IPR036890">
    <property type="entry name" value="HATPase_C_sf"/>
</dbReference>
<dbReference type="PROSITE" id="PS50109">
    <property type="entry name" value="HIS_KIN"/>
    <property type="match status" value="1"/>
</dbReference>
<dbReference type="SMART" id="SM00387">
    <property type="entry name" value="HATPase_c"/>
    <property type="match status" value="1"/>
</dbReference>
<dbReference type="InterPro" id="IPR005467">
    <property type="entry name" value="His_kinase_dom"/>
</dbReference>
<dbReference type="CDD" id="cd00130">
    <property type="entry name" value="PAS"/>
    <property type="match status" value="1"/>
</dbReference>
<dbReference type="Pfam" id="PF00072">
    <property type="entry name" value="Response_reg"/>
    <property type="match status" value="1"/>
</dbReference>
<dbReference type="InterPro" id="IPR035965">
    <property type="entry name" value="PAS-like_dom_sf"/>
</dbReference>
<dbReference type="PANTHER" id="PTHR43547">
    <property type="entry name" value="TWO-COMPONENT HISTIDINE KINASE"/>
    <property type="match status" value="1"/>
</dbReference>
<keyword evidence="6" id="KW-0902">Two-component regulatory system</keyword>
<evidence type="ECO:0000256" key="3">
    <source>
        <dbReference type="ARBA" id="ARBA00022553"/>
    </source>
</evidence>
<dbReference type="InterPro" id="IPR013656">
    <property type="entry name" value="PAS_4"/>
</dbReference>
<evidence type="ECO:0000256" key="5">
    <source>
        <dbReference type="ARBA" id="ARBA00022777"/>
    </source>
</evidence>
<evidence type="ECO:0000259" key="11">
    <source>
        <dbReference type="PROSITE" id="PS50112"/>
    </source>
</evidence>
<dbReference type="NCBIfam" id="TIGR00229">
    <property type="entry name" value="sensory_box"/>
    <property type="match status" value="1"/>
</dbReference>
<dbReference type="Gene3D" id="3.30.450.20">
    <property type="entry name" value="PAS domain"/>
    <property type="match status" value="2"/>
</dbReference>
<evidence type="ECO:0000259" key="10">
    <source>
        <dbReference type="PROSITE" id="PS50110"/>
    </source>
</evidence>
<accession>A0A5B8Y2U0</accession>
<dbReference type="PROSITE" id="PS50113">
    <property type="entry name" value="PAC"/>
    <property type="match status" value="1"/>
</dbReference>
<evidence type="ECO:0000259" key="9">
    <source>
        <dbReference type="PROSITE" id="PS50109"/>
    </source>
</evidence>
<dbReference type="InterPro" id="IPR003661">
    <property type="entry name" value="HisK_dim/P_dom"/>
</dbReference>
<dbReference type="PRINTS" id="PR00344">
    <property type="entry name" value="BCTRLSENSOR"/>
</dbReference>
<dbReference type="InterPro" id="IPR000700">
    <property type="entry name" value="PAS-assoc_C"/>
</dbReference>
<dbReference type="InterPro" id="IPR004358">
    <property type="entry name" value="Sig_transdc_His_kin-like_C"/>
</dbReference>
<dbReference type="FunFam" id="1.10.287.130:FF:000001">
    <property type="entry name" value="Two-component sensor histidine kinase"/>
    <property type="match status" value="1"/>
</dbReference>
<keyword evidence="5" id="KW-0418">Kinase</keyword>
<name>A0A4Y6PRV8_PERCE</name>
<dbReference type="SUPFAM" id="SSF52172">
    <property type="entry name" value="CheY-like"/>
    <property type="match status" value="1"/>
</dbReference>
<dbReference type="SUPFAM" id="SSF55874">
    <property type="entry name" value="ATPase domain of HSP90 chaperone/DNA topoisomerase II/histidine kinase"/>
    <property type="match status" value="1"/>
</dbReference>
<evidence type="ECO:0000256" key="7">
    <source>
        <dbReference type="ARBA" id="ARBA00023136"/>
    </source>
</evidence>
<dbReference type="FunFam" id="3.30.565.10:FF:000006">
    <property type="entry name" value="Sensor histidine kinase WalK"/>
    <property type="match status" value="1"/>
</dbReference>
<dbReference type="SMART" id="SM00448">
    <property type="entry name" value="REC"/>
    <property type="match status" value="1"/>
</dbReference>
<dbReference type="RefSeq" id="WP_141197569.1">
    <property type="nucleotide sequence ID" value="NZ_CP041186.1"/>
</dbReference>
<dbReference type="PROSITE" id="PS50110">
    <property type="entry name" value="RESPONSE_REGULATORY"/>
    <property type="match status" value="1"/>
</dbReference>
<dbReference type="Pfam" id="PF02518">
    <property type="entry name" value="HATPase_c"/>
    <property type="match status" value="1"/>
</dbReference>
<proteinExistence type="predicted"/>
<comment type="caution">
    <text evidence="8">Lacks conserved residue(s) required for the propagation of feature annotation.</text>
</comment>
<dbReference type="Proteomes" id="UP000315995">
    <property type="component" value="Chromosome"/>
</dbReference>
<dbReference type="PROSITE" id="PS50112">
    <property type="entry name" value="PAS"/>
    <property type="match status" value="1"/>
</dbReference>
<dbReference type="Gene3D" id="1.10.287.130">
    <property type="match status" value="1"/>
</dbReference>
<evidence type="ECO:0000256" key="1">
    <source>
        <dbReference type="ARBA" id="ARBA00000085"/>
    </source>
</evidence>
<dbReference type="SUPFAM" id="SSF55785">
    <property type="entry name" value="PYP-like sensor domain (PAS domain)"/>
    <property type="match status" value="2"/>
</dbReference>
<organism evidence="13 14">
    <name type="scientific">Persicimonas caeni</name>
    <dbReference type="NCBI Taxonomy" id="2292766"/>
    <lineage>
        <taxon>Bacteria</taxon>
        <taxon>Deltaproteobacteria</taxon>
        <taxon>Bradymonadales</taxon>
        <taxon>Bradymonadaceae</taxon>
        <taxon>Persicimonas</taxon>
    </lineage>
</organism>
<dbReference type="InterPro" id="IPR001789">
    <property type="entry name" value="Sig_transdc_resp-reg_receiver"/>
</dbReference>
<dbReference type="EC" id="2.7.13.3" evidence="2"/>
<evidence type="ECO:0000313" key="13">
    <source>
        <dbReference type="EMBL" id="QDG51084.1"/>
    </source>
</evidence>
<dbReference type="OrthoDB" id="9815202at2"/>
<keyword evidence="3" id="KW-0597">Phosphoprotein</keyword>
<evidence type="ECO:0000256" key="6">
    <source>
        <dbReference type="ARBA" id="ARBA00023012"/>
    </source>
</evidence>
<evidence type="ECO:0000256" key="4">
    <source>
        <dbReference type="ARBA" id="ARBA00022679"/>
    </source>
</evidence>
<dbReference type="SMART" id="SM00388">
    <property type="entry name" value="HisKA"/>
    <property type="match status" value="1"/>
</dbReference>
<dbReference type="Pfam" id="PF08448">
    <property type="entry name" value="PAS_4"/>
    <property type="match status" value="2"/>
</dbReference>
<evidence type="ECO:0000259" key="12">
    <source>
        <dbReference type="PROSITE" id="PS50113"/>
    </source>
</evidence>
<protein>
    <recommendedName>
        <fullName evidence="2">histidine kinase</fullName>
        <ecNumber evidence="2">2.7.13.3</ecNumber>
    </recommendedName>
</protein>
<reference evidence="13 14" key="1">
    <citation type="submission" date="2019-06" db="EMBL/GenBank/DDBJ databases">
        <title>Persicimonas caeni gen. nov., sp. nov., a predatory bacterium isolated from solar saltern.</title>
        <authorList>
            <person name="Wang S."/>
        </authorList>
    </citation>
    <scope>NUCLEOTIDE SEQUENCE [LARGE SCALE GENOMIC DNA]</scope>
    <source>
        <strain evidence="13 14">YN101</strain>
    </source>
</reference>
<gene>
    <name evidence="13" type="ORF">FIV42_10160</name>
</gene>
<dbReference type="InterPro" id="IPR036097">
    <property type="entry name" value="HisK_dim/P_sf"/>
</dbReference>
<dbReference type="CDD" id="cd00082">
    <property type="entry name" value="HisKA"/>
    <property type="match status" value="1"/>
</dbReference>
<sequence>MSSDRSAFESDVRQAFAHLPDRYLLMAANAPEFTIMAASDSYLRLVGMRRDELIGRGVFDVFPDEEDAPNEQPRLRKALELVCREQRPHSLNMYRYDLPVPDAPERTFERYWSPQITPVYGDDDELCSLLLRVEETTDSVLRERYKRPLGVRDAQDRSLRRVLIVDPDEYVRTDLVELFSTQWQIEAVADAEAALETVRNERPNAILTAMNLGDVSGVQFIRRVKNLGAIPVVVRLEQTEGHLYQDAFEAGADDVVGGPVSPRELIARVQAQMSEASVRSLLRERFRQQYHRLFEQAPVAIALMVGSEKRYVMSNPAHDELVGHRPLIGLPLREAFPEANVQPLFDRLDEVYRTGEPYFASEAEVVLEVQEGGSVTKYVNFAYLPFYDHAGDIEGVASFSYDVTQQVEMRRAVERENERKDQFLAMLGHELRNPLTPIATANQVLEMQGANLDAERVAWATAIIDRQINQLTRLVDDLLDVARINQGRIVARASTVAVDEVINSAVETMAPTLKRRDQRLDVSVPDRSERVQVDKARLVQAVTNLLDNASKYSPEGSTIWLEASLAERERREWLTIEVRDEGQGIEREFLEQAFELFSQADVSLDRAHGGLGLGLALVDRIAKLHGGEVRAFSEGPGKGSRFIVDIPAHPATDDATG</sequence>